<keyword evidence="3 5" id="KW-1133">Transmembrane helix</keyword>
<comment type="caution">
    <text evidence="6">The sequence shown here is derived from an EMBL/GenBank/DDBJ whole genome shotgun (WGS) entry which is preliminary data.</text>
</comment>
<dbReference type="Proteomes" id="UP000867740">
    <property type="component" value="Unassembled WGS sequence"/>
</dbReference>
<evidence type="ECO:0000313" key="7">
    <source>
        <dbReference type="Proteomes" id="UP000867740"/>
    </source>
</evidence>
<protein>
    <submittedName>
        <fullName evidence="6">DUF1656 domain-containing protein</fullName>
    </submittedName>
</protein>
<evidence type="ECO:0000256" key="3">
    <source>
        <dbReference type="ARBA" id="ARBA00022989"/>
    </source>
</evidence>
<proteinExistence type="predicted"/>
<dbReference type="EMBL" id="DACSUM010000027">
    <property type="protein sequence ID" value="HAT3582946.1"/>
    <property type="molecule type" value="Genomic_DNA"/>
</dbReference>
<name>A0A9P3TAB2_KLUIN</name>
<dbReference type="Pfam" id="PF07869">
    <property type="entry name" value="DUF1656"/>
    <property type="match status" value="1"/>
</dbReference>
<evidence type="ECO:0000256" key="5">
    <source>
        <dbReference type="SAM" id="Phobius"/>
    </source>
</evidence>
<keyword evidence="2 5" id="KW-0812">Transmembrane</keyword>
<accession>A0A9P3TAB2</accession>
<dbReference type="InterPro" id="IPR012451">
    <property type="entry name" value="DUF1656"/>
</dbReference>
<feature type="transmembrane region" description="Helical" evidence="5">
    <location>
        <begin position="12"/>
        <end position="35"/>
    </location>
</feature>
<organism evidence="6 7">
    <name type="scientific">Kluyvera intermedia</name>
    <name type="common">Enterobacter intermedius</name>
    <dbReference type="NCBI Taxonomy" id="61648"/>
    <lineage>
        <taxon>Bacteria</taxon>
        <taxon>Pseudomonadati</taxon>
        <taxon>Pseudomonadota</taxon>
        <taxon>Gammaproteobacteria</taxon>
        <taxon>Enterobacterales</taxon>
        <taxon>Enterobacteriaceae</taxon>
        <taxon>Kluyvera</taxon>
    </lineage>
</organism>
<evidence type="ECO:0000313" key="6">
    <source>
        <dbReference type="EMBL" id="HAT3582946.1"/>
    </source>
</evidence>
<dbReference type="AlphaFoldDB" id="A0A9P3TAB2"/>
<evidence type="ECO:0000256" key="1">
    <source>
        <dbReference type="ARBA" id="ARBA00022475"/>
    </source>
</evidence>
<reference evidence="6" key="1">
    <citation type="journal article" date="2018" name="Genome Biol.">
        <title>SKESA: strategic k-mer extension for scrupulous assemblies.</title>
        <authorList>
            <person name="Souvorov A."/>
            <person name="Agarwala R."/>
            <person name="Lipman D.J."/>
        </authorList>
    </citation>
    <scope>NUCLEOTIDE SEQUENCE</scope>
    <source>
        <strain evidence="6">CAVp300</strain>
    </source>
</reference>
<gene>
    <name evidence="6" type="ORF">I8531_003273</name>
</gene>
<evidence type="ECO:0000256" key="2">
    <source>
        <dbReference type="ARBA" id="ARBA00022692"/>
    </source>
</evidence>
<sequence length="71" mass="7866">MLNDINIGGVYLPGLLVIALVSLACTLLLVPLFSFSRLYCRLPCRPLIGLSMYIITFFLLLQDFNALGLFA</sequence>
<evidence type="ECO:0000256" key="4">
    <source>
        <dbReference type="ARBA" id="ARBA00023136"/>
    </source>
</evidence>
<dbReference type="RefSeq" id="WP_047370203.1">
    <property type="nucleotide sequence ID" value="NZ_CABMNU010000005.1"/>
</dbReference>
<keyword evidence="1" id="KW-1003">Cell membrane</keyword>
<feature type="transmembrane region" description="Helical" evidence="5">
    <location>
        <begin position="47"/>
        <end position="70"/>
    </location>
</feature>
<reference evidence="6" key="2">
    <citation type="submission" date="2020-10" db="EMBL/GenBank/DDBJ databases">
        <authorList>
            <consortium name="NCBI Pathogen Detection Project"/>
        </authorList>
    </citation>
    <scope>NUCLEOTIDE SEQUENCE</scope>
    <source>
        <strain evidence="6">CAVp300</strain>
    </source>
</reference>
<keyword evidence="4 5" id="KW-0472">Membrane</keyword>